<accession>A0A7C4ARP4</accession>
<sequence length="190" mass="22141">MNIAFDVDGVVLRSIEVILETINEKEGRTLTADDLSSWDLEPLGLNPLTLKEAVDRMYSEPHIEPYEGAVEALSRIYQETRRPLLFITGRPDPRTAQKHLEALRWNPTTPEMIVVGGTRDKRDYLRAKQVDFMIEDDPKHLLDYLSIGLGVGLMLQPWNRHLPLPVSERFRSWRDVEMWFKRRFSLQKAQ</sequence>
<reference evidence="3" key="1">
    <citation type="journal article" date="2020" name="mSystems">
        <title>Genome- and Community-Level Interaction Insights into Carbon Utilization and Element Cycling Functions of Hydrothermarchaeota in Hydrothermal Sediment.</title>
        <authorList>
            <person name="Zhou Z."/>
            <person name="Liu Y."/>
            <person name="Xu W."/>
            <person name="Pan J."/>
            <person name="Luo Z.H."/>
            <person name="Li M."/>
        </authorList>
    </citation>
    <scope>NUCLEOTIDE SEQUENCE [LARGE SCALE GENOMIC DNA]</scope>
    <source>
        <strain evidence="3">SpSt-769</strain>
    </source>
</reference>
<dbReference type="GO" id="GO:0009264">
    <property type="term" value="P:deoxyribonucleotide catabolic process"/>
    <property type="evidence" value="ECO:0007669"/>
    <property type="project" value="InterPro"/>
</dbReference>
<feature type="active site" description="Nucleophile" evidence="2">
    <location>
        <position position="6"/>
    </location>
</feature>
<dbReference type="InterPro" id="IPR023214">
    <property type="entry name" value="HAD_sf"/>
</dbReference>
<organism evidence="3">
    <name type="scientific">Desulfomonile tiedjei</name>
    <dbReference type="NCBI Taxonomy" id="2358"/>
    <lineage>
        <taxon>Bacteria</taxon>
        <taxon>Pseudomonadati</taxon>
        <taxon>Thermodesulfobacteriota</taxon>
        <taxon>Desulfomonilia</taxon>
        <taxon>Desulfomonilales</taxon>
        <taxon>Desulfomonilaceae</taxon>
        <taxon>Desulfomonile</taxon>
    </lineage>
</organism>
<dbReference type="InterPro" id="IPR010708">
    <property type="entry name" value="5'(3')-deoxyribonucleotidase"/>
</dbReference>
<name>A0A7C4ARP4_9BACT</name>
<dbReference type="AlphaFoldDB" id="A0A7C4ARP4"/>
<evidence type="ECO:0000313" key="3">
    <source>
        <dbReference type="EMBL" id="HGH60824.1"/>
    </source>
</evidence>
<comment type="similarity">
    <text evidence="1">Belongs to the 5'(3')-deoxyribonucleotidase family.</text>
</comment>
<proteinExistence type="inferred from homology"/>
<dbReference type="SUPFAM" id="SSF56784">
    <property type="entry name" value="HAD-like"/>
    <property type="match status" value="1"/>
</dbReference>
<evidence type="ECO:0008006" key="4">
    <source>
        <dbReference type="Google" id="ProtNLM"/>
    </source>
</evidence>
<dbReference type="Gene3D" id="3.40.50.1000">
    <property type="entry name" value="HAD superfamily/HAD-like"/>
    <property type="match status" value="1"/>
</dbReference>
<protein>
    <recommendedName>
        <fullName evidence="4">Haloacid dehalogenase</fullName>
    </recommendedName>
</protein>
<dbReference type="InterPro" id="IPR036412">
    <property type="entry name" value="HAD-like_sf"/>
</dbReference>
<dbReference type="GO" id="GO:0008253">
    <property type="term" value="F:5'-nucleotidase activity"/>
    <property type="evidence" value="ECO:0007669"/>
    <property type="project" value="InterPro"/>
</dbReference>
<gene>
    <name evidence="3" type="ORF">ENV54_05940</name>
</gene>
<dbReference type="Pfam" id="PF06941">
    <property type="entry name" value="NT5C"/>
    <property type="match status" value="1"/>
</dbReference>
<evidence type="ECO:0000256" key="2">
    <source>
        <dbReference type="PIRSR" id="PIRSR610708-1"/>
    </source>
</evidence>
<evidence type="ECO:0000256" key="1">
    <source>
        <dbReference type="ARBA" id="ARBA00009589"/>
    </source>
</evidence>
<comment type="caution">
    <text evidence="3">The sequence shown here is derived from an EMBL/GenBank/DDBJ whole genome shotgun (WGS) entry which is preliminary data.</text>
</comment>
<dbReference type="EMBL" id="DTGT01000184">
    <property type="protein sequence ID" value="HGH60824.1"/>
    <property type="molecule type" value="Genomic_DNA"/>
</dbReference>
<feature type="active site" description="Proton donor" evidence="2">
    <location>
        <position position="8"/>
    </location>
</feature>